<dbReference type="GO" id="GO:0005886">
    <property type="term" value="C:plasma membrane"/>
    <property type="evidence" value="ECO:0007669"/>
    <property type="project" value="UniProtKB-ARBA"/>
</dbReference>
<dbReference type="FunFam" id="3.40.50.300:FF:000527">
    <property type="entry name" value="Tyrosine-protein kinase etk"/>
    <property type="match status" value="1"/>
</dbReference>
<evidence type="ECO:0000256" key="6">
    <source>
        <dbReference type="ARBA" id="ARBA00022840"/>
    </source>
</evidence>
<dbReference type="PANTHER" id="PTHR32309">
    <property type="entry name" value="TYROSINE-PROTEIN KINASE"/>
    <property type="match status" value="1"/>
</dbReference>
<comment type="catalytic activity">
    <reaction evidence="8">
        <text>L-tyrosyl-[protein] + ATP = O-phospho-L-tyrosyl-[protein] + ADP + H(+)</text>
        <dbReference type="Rhea" id="RHEA:10596"/>
        <dbReference type="Rhea" id="RHEA-COMP:10136"/>
        <dbReference type="Rhea" id="RHEA-COMP:20101"/>
        <dbReference type="ChEBI" id="CHEBI:15378"/>
        <dbReference type="ChEBI" id="CHEBI:30616"/>
        <dbReference type="ChEBI" id="CHEBI:46858"/>
        <dbReference type="ChEBI" id="CHEBI:61978"/>
        <dbReference type="ChEBI" id="CHEBI:456216"/>
        <dbReference type="EC" id="2.7.10.2"/>
    </reaction>
</comment>
<name>A0A3M8DH53_9BACL</name>
<reference evidence="10 11" key="1">
    <citation type="submission" date="2018-10" db="EMBL/GenBank/DDBJ databases">
        <title>Phylogenomics of Brevibacillus.</title>
        <authorList>
            <person name="Dunlap C."/>
        </authorList>
    </citation>
    <scope>NUCLEOTIDE SEQUENCE [LARGE SCALE GENOMIC DNA]</scope>
    <source>
        <strain evidence="10 11">JCM 15716</strain>
    </source>
</reference>
<evidence type="ECO:0000256" key="7">
    <source>
        <dbReference type="ARBA" id="ARBA00023137"/>
    </source>
</evidence>
<dbReference type="RefSeq" id="WP_122919062.1">
    <property type="nucleotide sequence ID" value="NZ_RHHQ01000012.1"/>
</dbReference>
<accession>A0A3M8DH53</accession>
<evidence type="ECO:0000256" key="1">
    <source>
        <dbReference type="ARBA" id="ARBA00007316"/>
    </source>
</evidence>
<keyword evidence="5 10" id="KW-0418">Kinase</keyword>
<evidence type="ECO:0000256" key="4">
    <source>
        <dbReference type="ARBA" id="ARBA00022741"/>
    </source>
</evidence>
<dbReference type="OrthoDB" id="9794577at2"/>
<dbReference type="EC" id="2.7.10.2" evidence="2"/>
<dbReference type="InterPro" id="IPR027417">
    <property type="entry name" value="P-loop_NTPase"/>
</dbReference>
<evidence type="ECO:0000256" key="5">
    <source>
        <dbReference type="ARBA" id="ARBA00022777"/>
    </source>
</evidence>
<dbReference type="InterPro" id="IPR025669">
    <property type="entry name" value="AAA_dom"/>
</dbReference>
<evidence type="ECO:0000256" key="2">
    <source>
        <dbReference type="ARBA" id="ARBA00011903"/>
    </source>
</evidence>
<dbReference type="EMBL" id="RHHQ01000012">
    <property type="protein sequence ID" value="RNB87364.1"/>
    <property type="molecule type" value="Genomic_DNA"/>
</dbReference>
<evidence type="ECO:0000313" key="10">
    <source>
        <dbReference type="EMBL" id="RNB87364.1"/>
    </source>
</evidence>
<dbReference type="CDD" id="cd05387">
    <property type="entry name" value="BY-kinase"/>
    <property type="match status" value="1"/>
</dbReference>
<keyword evidence="3 10" id="KW-0808">Transferase</keyword>
<dbReference type="Gene3D" id="3.40.50.300">
    <property type="entry name" value="P-loop containing nucleotide triphosphate hydrolases"/>
    <property type="match status" value="1"/>
</dbReference>
<dbReference type="InterPro" id="IPR005702">
    <property type="entry name" value="Wzc-like_C"/>
</dbReference>
<dbReference type="Proteomes" id="UP000271031">
    <property type="component" value="Unassembled WGS sequence"/>
</dbReference>
<keyword evidence="4" id="KW-0547">Nucleotide-binding</keyword>
<comment type="similarity">
    <text evidence="1">Belongs to the CpsD/CapB family.</text>
</comment>
<keyword evidence="7" id="KW-0829">Tyrosine-protein kinase</keyword>
<proteinExistence type="inferred from homology"/>
<dbReference type="GO" id="GO:0004715">
    <property type="term" value="F:non-membrane spanning protein tyrosine kinase activity"/>
    <property type="evidence" value="ECO:0007669"/>
    <property type="project" value="UniProtKB-EC"/>
</dbReference>
<dbReference type="NCBIfam" id="TIGR01007">
    <property type="entry name" value="eps_fam"/>
    <property type="match status" value="1"/>
</dbReference>
<keyword evidence="6" id="KW-0067">ATP-binding</keyword>
<keyword evidence="11" id="KW-1185">Reference proteome</keyword>
<dbReference type="PANTHER" id="PTHR32309:SF13">
    <property type="entry name" value="FERRIC ENTEROBACTIN TRANSPORT PROTEIN FEPE"/>
    <property type="match status" value="1"/>
</dbReference>
<evidence type="ECO:0000256" key="3">
    <source>
        <dbReference type="ARBA" id="ARBA00022679"/>
    </source>
</evidence>
<dbReference type="InterPro" id="IPR050445">
    <property type="entry name" value="Bact_polysacc_biosynth/exp"/>
</dbReference>
<feature type="domain" description="AAA" evidence="9">
    <location>
        <begin position="42"/>
        <end position="180"/>
    </location>
</feature>
<dbReference type="AlphaFoldDB" id="A0A3M8DH53"/>
<protein>
    <recommendedName>
        <fullName evidence="2">non-specific protein-tyrosine kinase</fullName>
        <ecNumber evidence="2">2.7.10.2</ecNumber>
    </recommendedName>
</protein>
<evidence type="ECO:0000256" key="8">
    <source>
        <dbReference type="ARBA" id="ARBA00051245"/>
    </source>
</evidence>
<dbReference type="Pfam" id="PF13614">
    <property type="entry name" value="AAA_31"/>
    <property type="match status" value="1"/>
</dbReference>
<comment type="caution">
    <text evidence="10">The sequence shown here is derived from an EMBL/GenBank/DDBJ whole genome shotgun (WGS) entry which is preliminary data.</text>
</comment>
<organism evidence="10 11">
    <name type="scientific">Brevibacillus fluminis</name>
    <dbReference type="NCBI Taxonomy" id="511487"/>
    <lineage>
        <taxon>Bacteria</taxon>
        <taxon>Bacillati</taxon>
        <taxon>Bacillota</taxon>
        <taxon>Bacilli</taxon>
        <taxon>Bacillales</taxon>
        <taxon>Paenibacillaceae</taxon>
        <taxon>Brevibacillus</taxon>
    </lineage>
</organism>
<sequence length="220" mass="24321">MRSKNSRNHLICFNDPKSPIAEAYRTLRTNIQFTSFNKELRSIVVTSADPGEGKTTTIINLGIVMAQSDQKVLLVDADLRRPSIHYKLPLNNEIGLSNLLINQVEWEEAIQTPADVGFDVITSGPIPPNPVELINSKQMKELLVRLKTRYNMILIDTPPLLPVTDAQVLSSYVDGVLLVISSGKALGDRVKKAKGLLDHVGGKVIGTILNKKKVSDMSYY</sequence>
<dbReference type="SUPFAM" id="SSF52540">
    <property type="entry name" value="P-loop containing nucleoside triphosphate hydrolases"/>
    <property type="match status" value="1"/>
</dbReference>
<evidence type="ECO:0000313" key="11">
    <source>
        <dbReference type="Proteomes" id="UP000271031"/>
    </source>
</evidence>
<dbReference type="GO" id="GO:0042802">
    <property type="term" value="F:identical protein binding"/>
    <property type="evidence" value="ECO:0007669"/>
    <property type="project" value="UniProtKB-ARBA"/>
</dbReference>
<dbReference type="GO" id="GO:0005524">
    <property type="term" value="F:ATP binding"/>
    <property type="evidence" value="ECO:0007669"/>
    <property type="project" value="UniProtKB-KW"/>
</dbReference>
<evidence type="ECO:0000259" key="9">
    <source>
        <dbReference type="Pfam" id="PF13614"/>
    </source>
</evidence>
<gene>
    <name evidence="10" type="ORF">EDM56_17020</name>
</gene>